<dbReference type="SUPFAM" id="SSF51445">
    <property type="entry name" value="(Trans)glycosidases"/>
    <property type="match status" value="1"/>
</dbReference>
<dbReference type="Gene3D" id="3.20.20.80">
    <property type="entry name" value="Glycosidases"/>
    <property type="match status" value="1"/>
</dbReference>
<dbReference type="Pfam" id="PF02449">
    <property type="entry name" value="Glyco_hydro_42"/>
    <property type="match status" value="1"/>
</dbReference>
<dbReference type="GO" id="GO:0004565">
    <property type="term" value="F:beta-galactosidase activity"/>
    <property type="evidence" value="ECO:0007669"/>
    <property type="project" value="InterPro"/>
</dbReference>
<dbReference type="AlphaFoldDB" id="A0A7K0KEX3"/>
<name>A0A7K0KEX3_9BACT</name>
<dbReference type="InterPro" id="IPR003476">
    <property type="entry name" value="Glyco_hydro_42"/>
</dbReference>
<comment type="caution">
    <text evidence="5">The sequence shown here is derived from an EMBL/GenBank/DDBJ whole genome shotgun (WGS) entry which is preliminary data.</text>
</comment>
<evidence type="ECO:0000313" key="5">
    <source>
        <dbReference type="EMBL" id="MST84481.1"/>
    </source>
</evidence>
<organism evidence="5 6">
    <name type="scientific">Hallella mizrahii</name>
    <dbReference type="NCBI Taxonomy" id="2606637"/>
    <lineage>
        <taxon>Bacteria</taxon>
        <taxon>Pseudomonadati</taxon>
        <taxon>Bacteroidota</taxon>
        <taxon>Bacteroidia</taxon>
        <taxon>Bacteroidales</taxon>
        <taxon>Prevotellaceae</taxon>
        <taxon>Hallella</taxon>
    </lineage>
</organism>
<reference evidence="5 6" key="1">
    <citation type="submission" date="2019-08" db="EMBL/GenBank/DDBJ databases">
        <title>In-depth cultivation of the pig gut microbiome towards novel bacterial diversity and tailored functional studies.</title>
        <authorList>
            <person name="Wylensek D."/>
            <person name="Hitch T.C.A."/>
            <person name="Clavel T."/>
        </authorList>
    </citation>
    <scope>NUCLEOTIDE SEQUENCE [LARGE SCALE GENOMIC DNA]</scope>
    <source>
        <strain evidence="5 6">LKV-178-WT-2A</strain>
    </source>
</reference>
<dbReference type="GO" id="GO:0009341">
    <property type="term" value="C:beta-galactosidase complex"/>
    <property type="evidence" value="ECO:0007669"/>
    <property type="project" value="InterPro"/>
</dbReference>
<evidence type="ECO:0000256" key="1">
    <source>
        <dbReference type="ARBA" id="ARBA00022801"/>
    </source>
</evidence>
<dbReference type="InterPro" id="IPR040719">
    <property type="entry name" value="DUF5597"/>
</dbReference>
<evidence type="ECO:0008006" key="7">
    <source>
        <dbReference type="Google" id="ProtNLM"/>
    </source>
</evidence>
<keyword evidence="2" id="KW-0326">Glycosidase</keyword>
<dbReference type="EMBL" id="VUNG01000015">
    <property type="protein sequence ID" value="MST84481.1"/>
    <property type="molecule type" value="Genomic_DNA"/>
</dbReference>
<dbReference type="RefSeq" id="WP_154534064.1">
    <property type="nucleotide sequence ID" value="NZ_VUNG01000015.1"/>
</dbReference>
<keyword evidence="6" id="KW-1185">Reference proteome</keyword>
<accession>A0A7K0KEX3</accession>
<dbReference type="Gene3D" id="2.60.220.20">
    <property type="entry name" value="putative beta-Galactosidase from caulobacter crescentus"/>
    <property type="match status" value="1"/>
</dbReference>
<evidence type="ECO:0000256" key="2">
    <source>
        <dbReference type="ARBA" id="ARBA00023295"/>
    </source>
</evidence>
<feature type="domain" description="DUF5597" evidence="4">
    <location>
        <begin position="348"/>
        <end position="513"/>
    </location>
</feature>
<dbReference type="PANTHER" id="PTHR36447">
    <property type="entry name" value="BETA-GALACTOSIDASE GANA"/>
    <property type="match status" value="1"/>
</dbReference>
<feature type="domain" description="Glycoside hydrolase family 42 N-terminal" evidence="3">
    <location>
        <begin position="59"/>
        <end position="209"/>
    </location>
</feature>
<sequence>MNKRNIFLSLALAAVLQGQAVVKLTHKGSDYRLTVNDEPMLILGGELSNSAATSVADIDSVMPRMQKLGLNTVFVPAYWELLEPVEGTFDFTLVDEIIHQARQHHLKVVLLWFGAWKNSMSCYAPEWFKRDTKRFPRAMTANGKPLEIATAFSPNVLQADKKAYSKLMEHLAETDSKENTVIMMQVENEIGMLEAARDHCPLAEAAWKKEHAKSDEEFQAHAYARYVEQIAGAGKKIHHIPVYVNAALDSRNRKPGEYPSAGPLAKLINIWKAEAPSIDIYAPDIYDTGFKKWVAQYKRNDNPFFTPETRLSTNSGVRALYCFGEVDAMSFSSFAIDKADRATTAPVTAAYKMIDDLKPILLKKDLTRWGLLFSQQDSDVERIIRDGDNILKADHYYTLPWDPRAKNGTPWPEGGAIVVRLAADEYLISGSGVVVVFQTSSEAAQANAQEVRGEDGFIEQGKAGSKPATVQKKFQGQRLGIVSCDEVSVRKDGTLSYIRRLNGDQDHQGRHVRIPCGEFKTLHVKLYRY</sequence>
<evidence type="ECO:0000313" key="6">
    <source>
        <dbReference type="Proteomes" id="UP000438914"/>
    </source>
</evidence>
<keyword evidence="1" id="KW-0378">Hydrolase</keyword>
<gene>
    <name evidence="5" type="ORF">FYJ73_07325</name>
</gene>
<dbReference type="Proteomes" id="UP000438914">
    <property type="component" value="Unassembled WGS sequence"/>
</dbReference>
<dbReference type="PANTHER" id="PTHR36447:SF1">
    <property type="entry name" value="BETA-GALACTOSIDASE GANA"/>
    <property type="match status" value="1"/>
</dbReference>
<dbReference type="InterPro" id="IPR017853">
    <property type="entry name" value="GH"/>
</dbReference>
<evidence type="ECO:0000259" key="3">
    <source>
        <dbReference type="Pfam" id="PF02449"/>
    </source>
</evidence>
<protein>
    <recommendedName>
        <fullName evidence="7">Beta-galactosidase</fullName>
    </recommendedName>
</protein>
<dbReference type="GO" id="GO:0005975">
    <property type="term" value="P:carbohydrate metabolic process"/>
    <property type="evidence" value="ECO:0007669"/>
    <property type="project" value="InterPro"/>
</dbReference>
<dbReference type="Pfam" id="PF18120">
    <property type="entry name" value="DUF5597"/>
    <property type="match status" value="1"/>
</dbReference>
<dbReference type="InterPro" id="IPR013529">
    <property type="entry name" value="Glyco_hydro_42_N"/>
</dbReference>
<proteinExistence type="predicted"/>
<evidence type="ECO:0000259" key="4">
    <source>
        <dbReference type="Pfam" id="PF18120"/>
    </source>
</evidence>